<accession>A0A0P0GM73</accession>
<evidence type="ECO:0000313" key="1">
    <source>
        <dbReference type="EMBL" id="ALJ58977.1"/>
    </source>
</evidence>
<evidence type="ECO:0000313" key="2">
    <source>
        <dbReference type="Proteomes" id="UP000061809"/>
    </source>
</evidence>
<protein>
    <recommendedName>
        <fullName evidence="3">6-bladed beta-propeller</fullName>
    </recommendedName>
</protein>
<dbReference type="Pfam" id="PF17170">
    <property type="entry name" value="DUF5128"/>
    <property type="match status" value="1"/>
</dbReference>
<gene>
    <name evidence="1" type="ORF">BcellWH2_01724</name>
</gene>
<dbReference type="AlphaFoldDB" id="A0A0P0GM73"/>
<evidence type="ECO:0008006" key="3">
    <source>
        <dbReference type="Google" id="ProtNLM"/>
    </source>
</evidence>
<reference evidence="1 2" key="1">
    <citation type="journal article" date="2015" name="Science">
        <title>Genetic determinants of in vivo fitness and diet responsiveness in multiple human gut Bacteroides.</title>
        <authorList>
            <person name="Wu M."/>
            <person name="McNulty N.P."/>
            <person name="Rodionov D.A."/>
            <person name="Khoroshkin M.S."/>
            <person name="Griffin N.W."/>
            <person name="Cheng J."/>
            <person name="Latreille P."/>
            <person name="Kerstetter R.A."/>
            <person name="Terrapon N."/>
            <person name="Henrissat B."/>
            <person name="Osterman A.L."/>
            <person name="Gordon J.I."/>
        </authorList>
    </citation>
    <scope>NUCLEOTIDE SEQUENCE [LARGE SCALE GENOMIC DNA]</scope>
    <source>
        <strain evidence="1 2">WH2</strain>
    </source>
</reference>
<dbReference type="Proteomes" id="UP000061809">
    <property type="component" value="Chromosome"/>
</dbReference>
<dbReference type="InterPro" id="IPR011042">
    <property type="entry name" value="6-blade_b-propeller_TolB-like"/>
</dbReference>
<dbReference type="SUPFAM" id="SSF101898">
    <property type="entry name" value="NHL repeat"/>
    <property type="match status" value="1"/>
</dbReference>
<proteinExistence type="predicted"/>
<dbReference type="KEGG" id="bcel:BcellWH2_01724"/>
<name>A0A0P0GM73_9BACE</name>
<dbReference type="RefSeq" id="WP_029427840.1">
    <property type="nucleotide sequence ID" value="NZ_CP012801.1"/>
</dbReference>
<dbReference type="PROSITE" id="PS51257">
    <property type="entry name" value="PROKAR_LIPOPROTEIN"/>
    <property type="match status" value="1"/>
</dbReference>
<sequence>MRIIIVIIGGMLLMTSCNQQIINRDSTVCKIDLKKTISPSFYDYFSRVEIIPLETSENSLIKYVGERIYHDSKYYILDTSQKKILVFDENGNFLYDINKHGNGPGEYTELYSFYFNPFTGDLDLLSPMGGILRYDSLGQNFKEKIPLPLTVPAVHQFIALDKDTYLLFSDSREGNKMVVYDIVQRKIISELYDLPKFILFNTFYHHTYSPFYVCDGEVHFVQSYNGDVFTFERNSLIPKYHWDFGEQNFEISDLKDEPMEYYFKYARTVGAKYANIFVSYGENSRYYITDFAFDNKYWTLIYDKQSKEPVVFNAFKEGHECIPSFVDESGVYFIGADPNYGLNILNAEELDADTRKVFDSIKDDDNPVVVKYVFK</sequence>
<organism evidence="1 2">
    <name type="scientific">Bacteroides cellulosilyticus</name>
    <dbReference type="NCBI Taxonomy" id="246787"/>
    <lineage>
        <taxon>Bacteria</taxon>
        <taxon>Pseudomonadati</taxon>
        <taxon>Bacteroidota</taxon>
        <taxon>Bacteroidia</taxon>
        <taxon>Bacteroidales</taxon>
        <taxon>Bacteroidaceae</taxon>
        <taxon>Bacteroides</taxon>
    </lineage>
</organism>
<dbReference type="PATRIC" id="fig|246787.4.peg.1774"/>
<dbReference type="Gene3D" id="2.120.10.30">
    <property type="entry name" value="TolB, C-terminal domain"/>
    <property type="match status" value="1"/>
</dbReference>
<dbReference type="EMBL" id="CP012801">
    <property type="protein sequence ID" value="ALJ58977.1"/>
    <property type="molecule type" value="Genomic_DNA"/>
</dbReference>